<sequence>MNHDPAKLPDHERAYRGLRDMVLYGELAPGQPVTIQGLVDALGLGMTPVREAIRRLTSQGALVFKGNRRVEVPEMSLEQYRELAFARRAVEPELARRAVENLTDDDITMLSRVDAKVDEAIERGDVRGYLEHNHLFHARLYALSGADVLIGISEMLSLRSGPSLRVMLGRHGTANLPDMHREALAAMRARDAEGVAAAILGDIEQGIASVTRSLTAADA</sequence>
<protein>
    <submittedName>
        <fullName evidence="5">GntR family transcriptional regulator</fullName>
    </submittedName>
</protein>
<dbReference type="PANTHER" id="PTHR43537:SF39">
    <property type="entry name" value="HTH-TYPE TRANSCRIPTIONAL REGULATOR MCBR"/>
    <property type="match status" value="1"/>
</dbReference>
<dbReference type="SMART" id="SM00895">
    <property type="entry name" value="FCD"/>
    <property type="match status" value="1"/>
</dbReference>
<dbReference type="Pfam" id="PF07729">
    <property type="entry name" value="FCD"/>
    <property type="match status" value="1"/>
</dbReference>
<evidence type="ECO:0000313" key="5">
    <source>
        <dbReference type="EMBL" id="GKY87434.1"/>
    </source>
</evidence>
<dbReference type="InterPro" id="IPR011711">
    <property type="entry name" value="GntR_C"/>
</dbReference>
<proteinExistence type="predicted"/>
<dbReference type="SUPFAM" id="SSF46785">
    <property type="entry name" value="Winged helix' DNA-binding domain"/>
    <property type="match status" value="1"/>
</dbReference>
<keyword evidence="6" id="KW-1185">Reference proteome</keyword>
<name>A0ABQ5LR03_9RHOB</name>
<evidence type="ECO:0000313" key="6">
    <source>
        <dbReference type="Proteomes" id="UP001144205"/>
    </source>
</evidence>
<evidence type="ECO:0000259" key="4">
    <source>
        <dbReference type="PROSITE" id="PS50949"/>
    </source>
</evidence>
<dbReference type="SMART" id="SM00345">
    <property type="entry name" value="HTH_GNTR"/>
    <property type="match status" value="1"/>
</dbReference>
<dbReference type="InterPro" id="IPR036390">
    <property type="entry name" value="WH_DNA-bd_sf"/>
</dbReference>
<keyword evidence="3" id="KW-0804">Transcription</keyword>
<dbReference type="Gene3D" id="1.20.120.530">
    <property type="entry name" value="GntR ligand-binding domain-like"/>
    <property type="match status" value="1"/>
</dbReference>
<keyword evidence="1" id="KW-0805">Transcription regulation</keyword>
<dbReference type="Pfam" id="PF00392">
    <property type="entry name" value="GntR"/>
    <property type="match status" value="1"/>
</dbReference>
<evidence type="ECO:0000256" key="2">
    <source>
        <dbReference type="ARBA" id="ARBA00023125"/>
    </source>
</evidence>
<comment type="caution">
    <text evidence="5">The sequence shown here is derived from an EMBL/GenBank/DDBJ whole genome shotgun (WGS) entry which is preliminary data.</text>
</comment>
<evidence type="ECO:0000256" key="1">
    <source>
        <dbReference type="ARBA" id="ARBA00023015"/>
    </source>
</evidence>
<reference evidence="5" key="1">
    <citation type="journal article" date="2023" name="Int. J. Syst. Evol. Microbiol.">
        <title>Sinisalibacter aestuarii sp. nov., isolated from estuarine sediment of the Arakawa River.</title>
        <authorList>
            <person name="Arafat S.T."/>
            <person name="Hirano S."/>
            <person name="Sato A."/>
            <person name="Takeuchi K."/>
            <person name="Yasuda T."/>
            <person name="Terahara T."/>
            <person name="Hamada M."/>
            <person name="Kobayashi T."/>
        </authorList>
    </citation>
    <scope>NUCLEOTIDE SEQUENCE</scope>
    <source>
        <strain evidence="5">B-399</strain>
    </source>
</reference>
<dbReference type="InterPro" id="IPR008920">
    <property type="entry name" value="TF_FadR/GntR_C"/>
</dbReference>
<feature type="domain" description="HTH gntR-type" evidence="4">
    <location>
        <begin position="8"/>
        <end position="75"/>
    </location>
</feature>
<accession>A0ABQ5LR03</accession>
<keyword evidence="2" id="KW-0238">DNA-binding</keyword>
<dbReference type="Gene3D" id="1.10.10.10">
    <property type="entry name" value="Winged helix-like DNA-binding domain superfamily/Winged helix DNA-binding domain"/>
    <property type="match status" value="1"/>
</dbReference>
<dbReference type="InterPro" id="IPR036388">
    <property type="entry name" value="WH-like_DNA-bd_sf"/>
</dbReference>
<dbReference type="SUPFAM" id="SSF48008">
    <property type="entry name" value="GntR ligand-binding domain-like"/>
    <property type="match status" value="1"/>
</dbReference>
<dbReference type="PROSITE" id="PS50949">
    <property type="entry name" value="HTH_GNTR"/>
    <property type="match status" value="1"/>
</dbReference>
<dbReference type="PANTHER" id="PTHR43537">
    <property type="entry name" value="TRANSCRIPTIONAL REGULATOR, GNTR FAMILY"/>
    <property type="match status" value="1"/>
</dbReference>
<dbReference type="EMBL" id="BROH01000002">
    <property type="protein sequence ID" value="GKY87434.1"/>
    <property type="molecule type" value="Genomic_DNA"/>
</dbReference>
<organism evidence="5 6">
    <name type="scientific">Sinisalibacter aestuarii</name>
    <dbReference type="NCBI Taxonomy" id="2949426"/>
    <lineage>
        <taxon>Bacteria</taxon>
        <taxon>Pseudomonadati</taxon>
        <taxon>Pseudomonadota</taxon>
        <taxon>Alphaproteobacteria</taxon>
        <taxon>Rhodobacterales</taxon>
        <taxon>Roseobacteraceae</taxon>
        <taxon>Sinisalibacter</taxon>
    </lineage>
</organism>
<gene>
    <name evidence="5" type="ORF">STA1M1_13030</name>
</gene>
<dbReference type="Proteomes" id="UP001144205">
    <property type="component" value="Unassembled WGS sequence"/>
</dbReference>
<dbReference type="InterPro" id="IPR000524">
    <property type="entry name" value="Tscrpt_reg_HTH_GntR"/>
</dbReference>
<evidence type="ECO:0000256" key="3">
    <source>
        <dbReference type="ARBA" id="ARBA00023163"/>
    </source>
</evidence>